<gene>
    <name evidence="1" type="ORF">CSIM01_01513</name>
</gene>
<name>A0A135TRB2_9PEZI</name>
<keyword evidence="2" id="KW-1185">Reference proteome</keyword>
<dbReference type="EMBL" id="JFBX01000081">
    <property type="protein sequence ID" value="KXH50664.1"/>
    <property type="molecule type" value="Genomic_DNA"/>
</dbReference>
<reference evidence="1 2" key="1">
    <citation type="submission" date="2014-02" db="EMBL/GenBank/DDBJ databases">
        <title>The genome sequence of Colletotrichum simmondsii CBS122122.</title>
        <authorList>
            <person name="Baroncelli R."/>
            <person name="Thon M.R."/>
        </authorList>
    </citation>
    <scope>NUCLEOTIDE SEQUENCE [LARGE SCALE GENOMIC DNA]</scope>
    <source>
        <strain evidence="1 2">CBS122122</strain>
    </source>
</reference>
<accession>A0A135TRB2</accession>
<organism evidence="1 2">
    <name type="scientific">Colletotrichum simmondsii</name>
    <dbReference type="NCBI Taxonomy" id="703756"/>
    <lineage>
        <taxon>Eukaryota</taxon>
        <taxon>Fungi</taxon>
        <taxon>Dikarya</taxon>
        <taxon>Ascomycota</taxon>
        <taxon>Pezizomycotina</taxon>
        <taxon>Sordariomycetes</taxon>
        <taxon>Hypocreomycetidae</taxon>
        <taxon>Glomerellales</taxon>
        <taxon>Glomerellaceae</taxon>
        <taxon>Colletotrichum</taxon>
        <taxon>Colletotrichum acutatum species complex</taxon>
    </lineage>
</organism>
<dbReference type="Proteomes" id="UP000070328">
    <property type="component" value="Unassembled WGS sequence"/>
</dbReference>
<protein>
    <submittedName>
        <fullName evidence="1">Uncharacterized protein</fullName>
    </submittedName>
</protein>
<comment type="caution">
    <text evidence="1">The sequence shown here is derived from an EMBL/GenBank/DDBJ whole genome shotgun (WGS) entry which is preliminary data.</text>
</comment>
<evidence type="ECO:0000313" key="1">
    <source>
        <dbReference type="EMBL" id="KXH50664.1"/>
    </source>
</evidence>
<sequence>MSIDQAAETIRLNLRAFDILHFPQQEYDIAPSSQAAKMPQQNPSSFFFSSCSHISLFTINQRNTAELGVWLTVIQPAQTTGAYEPLKLAPVRQIRQGSQILRRMLQSTSLSRPDSMSSISPTFLIEKHLSKFAQVSPAERPEANTAPGQDYFVPQPVSCHLVHLVLNVCLWIVTCTCADAQPSALHIGKKGNEPNINEQWQRKKGNKLLSP</sequence>
<evidence type="ECO:0000313" key="2">
    <source>
        <dbReference type="Proteomes" id="UP000070328"/>
    </source>
</evidence>
<proteinExistence type="predicted"/>
<dbReference type="AlphaFoldDB" id="A0A135TRB2"/>